<sequence>MTARTYLMTLACAALLSVPATAQGTANLPSLPLFSTEYTVKAGDTLYSIARAFGTTPEALITLNALTGTTLEVSQVLRVQPGVPRPAPVTFSSALIPLPTELPKDVTPLPTKPPVTPVSVAANDPTYTTYTVKAKDTLYSIAKAFGSSTEALARLNNLTSSTVDIGQVLKVPRLKPAPAALPSTPGISAAPSRPAASGPVRGPVAVSGKPTATHAGMTFTPTSTGSIPTQAFLDGMPFAFQTYNNCGPSAVSAVLGYYGVNVNQHQLRPIMRPQGGYMQVQAIAPVVARYGLKSTVLRGGKISQIKRLVSAGIPVIVLQWYDRPGHIPHFRVVRGFDDAAGVMWVSDSMVGNVAYLPYAHFDALWNTQGRQFVPVYRAANDTQVKALLRN</sequence>
<evidence type="ECO:0000259" key="3">
    <source>
        <dbReference type="PROSITE" id="PS50990"/>
    </source>
</evidence>
<dbReference type="RefSeq" id="WP_309854120.1">
    <property type="nucleotide sequence ID" value="NZ_JAVDQJ010000004.1"/>
</dbReference>
<gene>
    <name evidence="5" type="ORF">J2Y00_002646</name>
</gene>
<proteinExistence type="predicted"/>
<dbReference type="GO" id="GO:0008233">
    <property type="term" value="F:peptidase activity"/>
    <property type="evidence" value="ECO:0007669"/>
    <property type="project" value="InterPro"/>
</dbReference>
<dbReference type="EMBL" id="JAVDQK010000005">
    <property type="protein sequence ID" value="MDR6219049.1"/>
    <property type="molecule type" value="Genomic_DNA"/>
</dbReference>
<dbReference type="AlphaFoldDB" id="A0AAE4BNE6"/>
<dbReference type="CDD" id="cd00118">
    <property type="entry name" value="LysM"/>
    <property type="match status" value="2"/>
</dbReference>
<dbReference type="Gene3D" id="3.10.350.10">
    <property type="entry name" value="LysM domain"/>
    <property type="match status" value="2"/>
</dbReference>
<dbReference type="InterPro" id="IPR018392">
    <property type="entry name" value="LysM"/>
</dbReference>
<feature type="domain" description="Peptidase C39" evidence="3">
    <location>
        <begin position="241"/>
        <end position="372"/>
    </location>
</feature>
<comment type="caution">
    <text evidence="5">The sequence shown here is derived from an EMBL/GenBank/DDBJ whole genome shotgun (WGS) entry which is preliminary data.</text>
</comment>
<organism evidence="5 6">
    <name type="scientific">Deinococcus soli</name>
    <name type="common">ex Cha et al. 2016</name>
    <dbReference type="NCBI Taxonomy" id="1309411"/>
    <lineage>
        <taxon>Bacteria</taxon>
        <taxon>Thermotogati</taxon>
        <taxon>Deinococcota</taxon>
        <taxon>Deinococci</taxon>
        <taxon>Deinococcales</taxon>
        <taxon>Deinococcaceae</taxon>
        <taxon>Deinococcus</taxon>
    </lineage>
</organism>
<dbReference type="Pfam" id="PF01476">
    <property type="entry name" value="LysM"/>
    <property type="match status" value="2"/>
</dbReference>
<evidence type="ECO:0000313" key="6">
    <source>
        <dbReference type="Proteomes" id="UP001185331"/>
    </source>
</evidence>
<feature type="domain" description="LysM" evidence="4">
    <location>
        <begin position="128"/>
        <end position="171"/>
    </location>
</feature>
<feature type="chain" id="PRO_5041982562" evidence="2">
    <location>
        <begin position="23"/>
        <end position="390"/>
    </location>
</feature>
<dbReference type="PROSITE" id="PS51782">
    <property type="entry name" value="LYSM"/>
    <property type="match status" value="2"/>
</dbReference>
<dbReference type="SUPFAM" id="SSF54106">
    <property type="entry name" value="LysM domain"/>
    <property type="match status" value="2"/>
</dbReference>
<feature type="compositionally biased region" description="Low complexity" evidence="1">
    <location>
        <begin position="185"/>
        <end position="199"/>
    </location>
</feature>
<dbReference type="GO" id="GO:0008932">
    <property type="term" value="F:lytic endotransglycosylase activity"/>
    <property type="evidence" value="ECO:0007669"/>
    <property type="project" value="TreeGrafter"/>
</dbReference>
<evidence type="ECO:0000313" key="5">
    <source>
        <dbReference type="EMBL" id="MDR6219049.1"/>
    </source>
</evidence>
<dbReference type="PROSITE" id="PS50990">
    <property type="entry name" value="PEPTIDASE_C39"/>
    <property type="match status" value="1"/>
</dbReference>
<name>A0AAE4BNE6_9DEIO</name>
<feature type="domain" description="LysM" evidence="4">
    <location>
        <begin position="36"/>
        <end position="79"/>
    </location>
</feature>
<dbReference type="GO" id="GO:0016020">
    <property type="term" value="C:membrane"/>
    <property type="evidence" value="ECO:0007669"/>
    <property type="project" value="InterPro"/>
</dbReference>
<dbReference type="PANTHER" id="PTHR33734">
    <property type="entry name" value="LYSM DOMAIN-CONTAINING GPI-ANCHORED PROTEIN 2"/>
    <property type="match status" value="1"/>
</dbReference>
<protein>
    <submittedName>
        <fullName evidence="5">LysM repeat protein</fullName>
    </submittedName>
</protein>
<dbReference type="Gene3D" id="3.90.70.10">
    <property type="entry name" value="Cysteine proteinases"/>
    <property type="match status" value="1"/>
</dbReference>
<dbReference type="SMART" id="SM00257">
    <property type="entry name" value="LysM"/>
    <property type="match status" value="2"/>
</dbReference>
<feature type="region of interest" description="Disordered" evidence="1">
    <location>
        <begin position="180"/>
        <end position="202"/>
    </location>
</feature>
<keyword evidence="2" id="KW-0732">Signal</keyword>
<reference evidence="5" key="1">
    <citation type="submission" date="2023-07" db="EMBL/GenBank/DDBJ databases">
        <title>Sorghum-associated microbial communities from plants grown in Nebraska, USA.</title>
        <authorList>
            <person name="Schachtman D."/>
        </authorList>
    </citation>
    <scope>NUCLEOTIDE SEQUENCE</scope>
    <source>
        <strain evidence="5">BE330</strain>
    </source>
</reference>
<evidence type="ECO:0000256" key="1">
    <source>
        <dbReference type="SAM" id="MobiDB-lite"/>
    </source>
</evidence>
<evidence type="ECO:0000256" key="2">
    <source>
        <dbReference type="SAM" id="SignalP"/>
    </source>
</evidence>
<evidence type="ECO:0000259" key="4">
    <source>
        <dbReference type="PROSITE" id="PS51782"/>
    </source>
</evidence>
<dbReference type="GO" id="GO:0006508">
    <property type="term" value="P:proteolysis"/>
    <property type="evidence" value="ECO:0007669"/>
    <property type="project" value="InterPro"/>
</dbReference>
<dbReference type="Proteomes" id="UP001185331">
    <property type="component" value="Unassembled WGS sequence"/>
</dbReference>
<dbReference type="InterPro" id="IPR039564">
    <property type="entry name" value="Peptidase_C39-like"/>
</dbReference>
<dbReference type="Pfam" id="PF13529">
    <property type="entry name" value="Peptidase_C39_2"/>
    <property type="match status" value="1"/>
</dbReference>
<feature type="signal peptide" evidence="2">
    <location>
        <begin position="1"/>
        <end position="22"/>
    </location>
</feature>
<dbReference type="InterPro" id="IPR005074">
    <property type="entry name" value="Peptidase_C39"/>
</dbReference>
<dbReference type="PANTHER" id="PTHR33734:SF22">
    <property type="entry name" value="MEMBRANE-BOUND LYTIC MUREIN TRANSGLYCOSYLASE D"/>
    <property type="match status" value="1"/>
</dbReference>
<accession>A0AAE4BNE6</accession>
<dbReference type="InterPro" id="IPR036779">
    <property type="entry name" value="LysM_dom_sf"/>
</dbReference>
<dbReference type="GO" id="GO:0005524">
    <property type="term" value="F:ATP binding"/>
    <property type="evidence" value="ECO:0007669"/>
    <property type="project" value="InterPro"/>
</dbReference>